<feature type="region of interest" description="Disordered" evidence="6">
    <location>
        <begin position="1"/>
        <end position="30"/>
    </location>
</feature>
<dbReference type="PANTHER" id="PTHR44379">
    <property type="entry name" value="OXIDOREDUCTASE WITH IRON-SULFUR SUBUNIT"/>
    <property type="match status" value="1"/>
</dbReference>
<keyword evidence="3" id="KW-0560">Oxidoreductase</keyword>
<feature type="domain" description="2Fe-2S ferredoxin-type" evidence="7">
    <location>
        <begin position="436"/>
        <end position="513"/>
    </location>
</feature>
<evidence type="ECO:0000256" key="1">
    <source>
        <dbReference type="ARBA" id="ARBA00022714"/>
    </source>
</evidence>
<dbReference type="GO" id="GO:0016491">
    <property type="term" value="F:oxidoreductase activity"/>
    <property type="evidence" value="ECO:0007669"/>
    <property type="project" value="UniProtKB-KW"/>
</dbReference>
<dbReference type="InterPro" id="IPR036010">
    <property type="entry name" value="2Fe-2S_ferredoxin-like_sf"/>
</dbReference>
<dbReference type="InterPro" id="IPR036884">
    <property type="entry name" value="2Fe-2S-bd_dom_sf"/>
</dbReference>
<dbReference type="GO" id="GO:0046872">
    <property type="term" value="F:metal ion binding"/>
    <property type="evidence" value="ECO:0007669"/>
    <property type="project" value="UniProtKB-KW"/>
</dbReference>
<keyword evidence="2" id="KW-0479">Metal-binding</keyword>
<dbReference type="PROSITE" id="PS51085">
    <property type="entry name" value="2FE2S_FER_2"/>
    <property type="match status" value="1"/>
</dbReference>
<dbReference type="Gene3D" id="1.10.150.120">
    <property type="entry name" value="[2Fe-2S]-binding domain"/>
    <property type="match status" value="1"/>
</dbReference>
<name>A0A918M7T9_9ACTN</name>
<feature type="compositionally biased region" description="Low complexity" evidence="6">
    <location>
        <begin position="155"/>
        <end position="173"/>
    </location>
</feature>
<evidence type="ECO:0000256" key="5">
    <source>
        <dbReference type="ARBA" id="ARBA00023014"/>
    </source>
</evidence>
<comment type="caution">
    <text evidence="8">The sequence shown here is derived from an EMBL/GenBank/DDBJ whole genome shotgun (WGS) entry which is preliminary data.</text>
</comment>
<reference evidence="8" key="1">
    <citation type="journal article" date="2014" name="Int. J. Syst. Evol. Microbiol.">
        <title>Complete genome sequence of Corynebacterium casei LMG S-19264T (=DSM 44701T), isolated from a smear-ripened cheese.</title>
        <authorList>
            <consortium name="US DOE Joint Genome Institute (JGI-PGF)"/>
            <person name="Walter F."/>
            <person name="Albersmeier A."/>
            <person name="Kalinowski J."/>
            <person name="Ruckert C."/>
        </authorList>
    </citation>
    <scope>NUCLEOTIDE SEQUENCE</scope>
    <source>
        <strain evidence="8">JCM 4369</strain>
    </source>
</reference>
<evidence type="ECO:0000256" key="6">
    <source>
        <dbReference type="SAM" id="MobiDB-lite"/>
    </source>
</evidence>
<feature type="compositionally biased region" description="Low complexity" evidence="6">
    <location>
        <begin position="287"/>
        <end position="306"/>
    </location>
</feature>
<keyword evidence="1" id="KW-0001">2Fe-2S</keyword>
<feature type="compositionally biased region" description="Low complexity" evidence="6">
    <location>
        <begin position="398"/>
        <end position="419"/>
    </location>
</feature>
<dbReference type="Pfam" id="PF00111">
    <property type="entry name" value="Fer2"/>
    <property type="match status" value="1"/>
</dbReference>
<dbReference type="Gene3D" id="3.10.20.30">
    <property type="match status" value="1"/>
</dbReference>
<feature type="region of interest" description="Disordered" evidence="6">
    <location>
        <begin position="117"/>
        <end position="432"/>
    </location>
</feature>
<feature type="compositionally biased region" description="Low complexity" evidence="6">
    <location>
        <begin position="63"/>
        <end position="84"/>
    </location>
</feature>
<reference evidence="8" key="2">
    <citation type="submission" date="2020-09" db="EMBL/GenBank/DDBJ databases">
        <authorList>
            <person name="Sun Q."/>
            <person name="Ohkuma M."/>
        </authorList>
    </citation>
    <scope>NUCLEOTIDE SEQUENCE</scope>
    <source>
        <strain evidence="8">JCM 4369</strain>
    </source>
</reference>
<feature type="compositionally biased region" description="Basic and acidic residues" evidence="6">
    <location>
        <begin position="220"/>
        <end position="249"/>
    </location>
</feature>
<dbReference type="InterPro" id="IPR051452">
    <property type="entry name" value="Diverse_Oxidoreductases"/>
</dbReference>
<dbReference type="AlphaFoldDB" id="A0A918M7T9"/>
<dbReference type="PROSITE" id="PS00197">
    <property type="entry name" value="2FE2S_FER_1"/>
    <property type="match status" value="1"/>
</dbReference>
<evidence type="ECO:0000256" key="2">
    <source>
        <dbReference type="ARBA" id="ARBA00022723"/>
    </source>
</evidence>
<proteinExistence type="predicted"/>
<feature type="compositionally biased region" description="Low complexity" evidence="6">
    <location>
        <begin position="334"/>
        <end position="347"/>
    </location>
</feature>
<dbReference type="Pfam" id="PF01799">
    <property type="entry name" value="Fer2_2"/>
    <property type="match status" value="1"/>
</dbReference>
<dbReference type="Proteomes" id="UP000618795">
    <property type="component" value="Unassembled WGS sequence"/>
</dbReference>
<sequence>MTDDQHGEGTPQGGGRWDPLPQGDYDDGATAFVKLPEGGIDALLSGDSPLAAPGHGYVPPRITAAPGAGDPAAPGTWTAPAGGAQWPDPNATPAQPADDRFTYQPGATQHWTFEEPAAPAAPGHDVTGQWSIPVAGGDLPDESGEFTTSALVEQWGGTPPATLPGGAPAPWATQDTGGPWNRPADAGHPGLPDHTDAHPAGGPAEPGPGGAPAQGYAPDEQGHAPEERYGHDRAGHEEAGRAEAGRPDDQAGTGHEQAGQAGTGHADGTRKHAGAVHPGDSVAHVQAGHPGEFAAPAAAPEQRPGPVVAGTDGHDPAGAPERPADGPAGHEGPETPTEAPQAATAPVAPAPPDTPGTAAPAAPENSAGAAVAAVAEEPAEPVDAAVPHPHPGEDDTPEGAAETTGEAAEAPADGPAPEAAQEHTAPLPPHDDHPLASYVLRVNGADRPVTDAWIGESLLYVLRERLGLAGAKDGCSQGECGACNVQVDGRLVASCLVPAVTAAGSEVRTVEGLAADGQPSDVQRALARCGAVQCGFCVPGMAMTLHDLLEGNPAPTELETRQALCGNLCRCSGYRGVLQAVQEVVAEREASHGADTETDAGEARIPHQAGPGAGGVNPSAFEAPGAFDTPRAAPGGYGDAPDAYGAPGPYGTPPHGTPGPHDPHGPYDQHYGQDGGQV</sequence>
<evidence type="ECO:0000259" key="7">
    <source>
        <dbReference type="PROSITE" id="PS51085"/>
    </source>
</evidence>
<feature type="region of interest" description="Disordered" evidence="6">
    <location>
        <begin position="55"/>
        <end position="103"/>
    </location>
</feature>
<evidence type="ECO:0000256" key="3">
    <source>
        <dbReference type="ARBA" id="ARBA00023002"/>
    </source>
</evidence>
<feature type="compositionally biased region" description="Basic and acidic residues" evidence="6">
    <location>
        <begin position="589"/>
        <end position="605"/>
    </location>
</feature>
<dbReference type="GO" id="GO:0051537">
    <property type="term" value="F:2 iron, 2 sulfur cluster binding"/>
    <property type="evidence" value="ECO:0007669"/>
    <property type="project" value="UniProtKB-KW"/>
</dbReference>
<gene>
    <name evidence="8" type="ORF">GCM10010260_00680</name>
</gene>
<organism evidence="8 9">
    <name type="scientific">Streptomyces filipinensis</name>
    <dbReference type="NCBI Taxonomy" id="66887"/>
    <lineage>
        <taxon>Bacteria</taxon>
        <taxon>Bacillati</taxon>
        <taxon>Actinomycetota</taxon>
        <taxon>Actinomycetes</taxon>
        <taxon>Kitasatosporales</taxon>
        <taxon>Streptomycetaceae</taxon>
        <taxon>Streptomyces</taxon>
    </lineage>
</organism>
<dbReference type="InterPro" id="IPR001041">
    <property type="entry name" value="2Fe-2S_ferredoxin-type"/>
</dbReference>
<keyword evidence="9" id="KW-1185">Reference proteome</keyword>
<keyword evidence="5" id="KW-0411">Iron-sulfur</keyword>
<feature type="compositionally biased region" description="Low complexity" evidence="6">
    <location>
        <begin position="355"/>
        <end position="387"/>
    </location>
</feature>
<dbReference type="InterPro" id="IPR002888">
    <property type="entry name" value="2Fe-2S-bd"/>
</dbReference>
<dbReference type="RefSeq" id="WP_191870599.1">
    <property type="nucleotide sequence ID" value="NZ_BMTD01000001.1"/>
</dbReference>
<dbReference type="PANTHER" id="PTHR44379:SF8">
    <property type="entry name" value="XANTHINE DEHYDROGENASE IRON-SULFUR-BINDING SUBUNIT XDHC-RELATED"/>
    <property type="match status" value="1"/>
</dbReference>
<feature type="compositionally biased region" description="Low complexity" evidence="6">
    <location>
        <begin position="639"/>
        <end position="649"/>
    </location>
</feature>
<dbReference type="SUPFAM" id="SSF47741">
    <property type="entry name" value="CO dehydrogenase ISP C-domain like"/>
    <property type="match status" value="1"/>
</dbReference>
<evidence type="ECO:0000313" key="8">
    <source>
        <dbReference type="EMBL" id="GGU72887.1"/>
    </source>
</evidence>
<dbReference type="InterPro" id="IPR006058">
    <property type="entry name" value="2Fe2S_fd_BS"/>
</dbReference>
<protein>
    <recommendedName>
        <fullName evidence="7">2Fe-2S ferredoxin-type domain-containing protein</fullName>
    </recommendedName>
</protein>
<dbReference type="SUPFAM" id="SSF54292">
    <property type="entry name" value="2Fe-2S ferredoxin-like"/>
    <property type="match status" value="1"/>
</dbReference>
<feature type="region of interest" description="Disordered" evidence="6">
    <location>
        <begin position="589"/>
        <end position="678"/>
    </location>
</feature>
<accession>A0A918M7T9</accession>
<keyword evidence="4" id="KW-0408">Iron</keyword>
<dbReference type="EMBL" id="BMTD01000001">
    <property type="protein sequence ID" value="GGU72887.1"/>
    <property type="molecule type" value="Genomic_DNA"/>
</dbReference>
<evidence type="ECO:0000313" key="9">
    <source>
        <dbReference type="Proteomes" id="UP000618795"/>
    </source>
</evidence>
<evidence type="ECO:0000256" key="4">
    <source>
        <dbReference type="ARBA" id="ARBA00023004"/>
    </source>
</evidence>
<dbReference type="InterPro" id="IPR012675">
    <property type="entry name" value="Beta-grasp_dom_sf"/>
</dbReference>